<evidence type="ECO:0000313" key="2">
    <source>
        <dbReference type="EMBL" id="POP52602.1"/>
    </source>
</evidence>
<feature type="region of interest" description="Disordered" evidence="1">
    <location>
        <begin position="395"/>
        <end position="445"/>
    </location>
</feature>
<evidence type="ECO:0000313" key="3">
    <source>
        <dbReference type="Proteomes" id="UP000237222"/>
    </source>
</evidence>
<dbReference type="OrthoDB" id="5572968at2"/>
<dbReference type="InterPro" id="IPR009553">
    <property type="entry name" value="DUF1173"/>
</dbReference>
<dbReference type="AlphaFoldDB" id="A0A2S4HF37"/>
<evidence type="ECO:0000256" key="1">
    <source>
        <dbReference type="SAM" id="MobiDB-lite"/>
    </source>
</evidence>
<comment type="caution">
    <text evidence="2">The sequence shown here is derived from an EMBL/GenBank/DDBJ whole genome shotgun (WGS) entry which is preliminary data.</text>
</comment>
<sequence>MTDFLFFGAAVSRIDDDFGTHLERAHREKHHPLCLCKSPPIPMYVARVNNTYILKRMPNRGGEHHPDCDSYEIPVSLSGRGLMQNRAIVEDHDSGLTSLRLGFPLSKSSSSRDPITPASGEQKSVSADPAKLTMRALLEYVYEEAGFTRWSPKMKGKRNWHVIRHHLLQAVQNKVSRRNPLAESLWIPEFFSVDKKDEIASRRRRFLAGIKPAKGKTPFALLIGEVKAVETSRFGGKLVIKHMPDSPIYMSEDVFRRVGKAFAPEIALFSEDDSIHLLAMMTFYLSASGNPQVETITLMTVDENWLPFETLEERELIERLVSGGRHFMKAMRYNLASSDVMATAIITDTQPDPTAYFIIPMGATESFYDELDELVKTSSVPAYVWDANEDMAMTLPPIGTAPRSESGGHQNTPHSESTHDYDADPGYVSDQSEDQFSLYADEENK</sequence>
<reference evidence="2" key="1">
    <citation type="submission" date="2018-01" db="EMBL/GenBank/DDBJ databases">
        <authorList>
            <person name="Yu X.-D."/>
        </authorList>
    </citation>
    <scope>NUCLEOTIDE SEQUENCE</scope>
    <source>
        <strain evidence="2">ZX-21</strain>
    </source>
</reference>
<organism evidence="2 3">
    <name type="scientific">Zhongshania marina</name>
    <dbReference type="NCBI Taxonomy" id="2304603"/>
    <lineage>
        <taxon>Bacteria</taxon>
        <taxon>Pseudomonadati</taxon>
        <taxon>Pseudomonadota</taxon>
        <taxon>Gammaproteobacteria</taxon>
        <taxon>Cellvibrionales</taxon>
        <taxon>Spongiibacteraceae</taxon>
        <taxon>Zhongshania</taxon>
    </lineage>
</organism>
<dbReference type="RefSeq" id="WP_103684546.1">
    <property type="nucleotide sequence ID" value="NZ_PQGG01000027.1"/>
</dbReference>
<dbReference type="EMBL" id="PQGG01000027">
    <property type="protein sequence ID" value="POP52602.1"/>
    <property type="molecule type" value="Genomic_DNA"/>
</dbReference>
<feature type="region of interest" description="Disordered" evidence="1">
    <location>
        <begin position="105"/>
        <end position="126"/>
    </location>
</feature>
<protein>
    <recommendedName>
        <fullName evidence="4">DUF1173 domain-containing protein</fullName>
    </recommendedName>
</protein>
<name>A0A2S4HF37_9GAMM</name>
<dbReference type="Proteomes" id="UP000237222">
    <property type="component" value="Unassembled WGS sequence"/>
</dbReference>
<feature type="compositionally biased region" description="Polar residues" evidence="1">
    <location>
        <begin position="106"/>
        <end position="125"/>
    </location>
</feature>
<evidence type="ECO:0008006" key="4">
    <source>
        <dbReference type="Google" id="ProtNLM"/>
    </source>
</evidence>
<proteinExistence type="predicted"/>
<dbReference type="Pfam" id="PF06666">
    <property type="entry name" value="DUF1173"/>
    <property type="match status" value="1"/>
</dbReference>
<gene>
    <name evidence="2" type="ORF">C0068_11025</name>
</gene>
<accession>A0A2S4HF37</accession>